<dbReference type="SFLD" id="SFLDG01135">
    <property type="entry name" value="C1.5.6:_HAD__Beta-PGM__Phospha"/>
    <property type="match status" value="1"/>
</dbReference>
<dbReference type="SFLD" id="SFLDG01129">
    <property type="entry name" value="C1.5:_HAD__Beta-PGM__Phosphata"/>
    <property type="match status" value="1"/>
</dbReference>
<comment type="pathway">
    <text evidence="3 10">Organic acid metabolism; glycolate biosynthesis; glycolate from 2-phosphoglycolate: step 1/1.</text>
</comment>
<evidence type="ECO:0000256" key="4">
    <source>
        <dbReference type="ARBA" id="ARBA00006171"/>
    </source>
</evidence>
<keyword evidence="8 10" id="KW-0460">Magnesium</keyword>
<evidence type="ECO:0000256" key="10">
    <source>
        <dbReference type="HAMAP-Rule" id="MF_00495"/>
    </source>
</evidence>
<evidence type="ECO:0000256" key="6">
    <source>
        <dbReference type="ARBA" id="ARBA00022723"/>
    </source>
</evidence>
<feature type="binding site" evidence="10">
    <location>
        <position position="7"/>
    </location>
    <ligand>
        <name>Mg(2+)</name>
        <dbReference type="ChEBI" id="CHEBI:18420"/>
    </ligand>
</feature>
<dbReference type="SUPFAM" id="SSF56784">
    <property type="entry name" value="HAD-like"/>
    <property type="match status" value="1"/>
</dbReference>
<reference evidence="11" key="1">
    <citation type="journal article" date="2021" name="Front. Microbiol.">
        <title>Comprehensive Comparative Genomics and Phenotyping of Methylobacterium Species.</title>
        <authorList>
            <person name="Alessa O."/>
            <person name="Ogura Y."/>
            <person name="Fujitani Y."/>
            <person name="Takami H."/>
            <person name="Hayashi T."/>
            <person name="Sahin N."/>
            <person name="Tani A."/>
        </authorList>
    </citation>
    <scope>NUCLEOTIDE SEQUENCE</scope>
    <source>
        <strain evidence="11">DSM 17168</strain>
    </source>
</reference>
<dbReference type="EC" id="3.1.3.18" evidence="5 10"/>
<comment type="catalytic activity">
    <reaction evidence="1 10">
        <text>2-phosphoglycolate + H2O = glycolate + phosphate</text>
        <dbReference type="Rhea" id="RHEA:14369"/>
        <dbReference type="ChEBI" id="CHEBI:15377"/>
        <dbReference type="ChEBI" id="CHEBI:29805"/>
        <dbReference type="ChEBI" id="CHEBI:43474"/>
        <dbReference type="ChEBI" id="CHEBI:58033"/>
        <dbReference type="EC" id="3.1.3.18"/>
    </reaction>
</comment>
<feature type="binding site" evidence="10">
    <location>
        <position position="9"/>
    </location>
    <ligand>
        <name>Mg(2+)</name>
        <dbReference type="ChEBI" id="CHEBI:18420"/>
    </ligand>
</feature>
<evidence type="ECO:0000256" key="3">
    <source>
        <dbReference type="ARBA" id="ARBA00004818"/>
    </source>
</evidence>
<dbReference type="InterPro" id="IPR036412">
    <property type="entry name" value="HAD-like_sf"/>
</dbReference>
<dbReference type="NCBIfam" id="TIGR01449">
    <property type="entry name" value="PGP_bact"/>
    <property type="match status" value="1"/>
</dbReference>
<dbReference type="InterPro" id="IPR023214">
    <property type="entry name" value="HAD_sf"/>
</dbReference>
<dbReference type="Gene3D" id="3.40.50.1000">
    <property type="entry name" value="HAD superfamily/HAD-like"/>
    <property type="match status" value="1"/>
</dbReference>
<feature type="active site" description="Nucleophile" evidence="10">
    <location>
        <position position="7"/>
    </location>
</feature>
<proteinExistence type="inferred from homology"/>
<dbReference type="PANTHER" id="PTHR43434:SF1">
    <property type="entry name" value="PHOSPHOGLYCOLATE PHOSPHATASE"/>
    <property type="match status" value="1"/>
</dbReference>
<protein>
    <recommendedName>
        <fullName evidence="5 10">Phosphoglycolate phosphatase</fullName>
        <shortName evidence="10">PGP</shortName>
        <shortName evidence="10">PGPase</shortName>
        <ecNumber evidence="5 10">3.1.3.18</ecNumber>
    </recommendedName>
</protein>
<evidence type="ECO:0000313" key="11">
    <source>
        <dbReference type="EMBL" id="GJE03653.1"/>
    </source>
</evidence>
<dbReference type="EMBL" id="BPQQ01000086">
    <property type="protein sequence ID" value="GJE03653.1"/>
    <property type="molecule type" value="Genomic_DNA"/>
</dbReference>
<evidence type="ECO:0000256" key="2">
    <source>
        <dbReference type="ARBA" id="ARBA00001946"/>
    </source>
</evidence>
<sequence length="218" mass="23645">MKAVIFDLDGTLIDSAPDLHAAVNCMLDDLRRPPLTLERVAGFVGNGVPTLVERCLEATGGLAEDFDRALARFREHYARSPARLTRPYPGVELALERLTLAGLALGVCTNKPQEFAVTILEELRMMPFIRTVVGGDATPKLKPDPAPLLLCLDRLGADGTSALYVGDSEIDAETAFRAKVPFALFSGGYLRESIDAFEPLYVFDHFGDLSDHVLGGGR</sequence>
<evidence type="ECO:0000256" key="1">
    <source>
        <dbReference type="ARBA" id="ARBA00000830"/>
    </source>
</evidence>
<dbReference type="Proteomes" id="UP001055153">
    <property type="component" value="Unassembled WGS sequence"/>
</dbReference>
<gene>
    <name evidence="11" type="primary">cbbZC</name>
    <name evidence="11" type="ORF">GMJLKIPL_5610</name>
</gene>
<dbReference type="HAMAP" id="MF_00495">
    <property type="entry name" value="GPH_hydrolase_bact"/>
    <property type="match status" value="1"/>
</dbReference>
<dbReference type="InterPro" id="IPR050155">
    <property type="entry name" value="HAD-like_hydrolase_sf"/>
</dbReference>
<reference evidence="11" key="2">
    <citation type="submission" date="2021-08" db="EMBL/GenBank/DDBJ databases">
        <authorList>
            <person name="Tani A."/>
            <person name="Ola A."/>
            <person name="Ogura Y."/>
            <person name="Katsura K."/>
            <person name="Hayashi T."/>
        </authorList>
    </citation>
    <scope>NUCLEOTIDE SEQUENCE</scope>
    <source>
        <strain evidence="11">DSM 17168</strain>
    </source>
</reference>
<dbReference type="InterPro" id="IPR037512">
    <property type="entry name" value="PGPase_prok"/>
</dbReference>
<comment type="function">
    <text evidence="10">Specifically catalyzes the dephosphorylation of 2-phosphoglycolate. Is involved in the dissimilation of the intracellular 2-phosphoglycolate formed during the DNA repair of 3'-phosphoglycolate ends, a major class of DNA lesions induced by oxidative stress.</text>
</comment>
<keyword evidence="9 10" id="KW-0119">Carbohydrate metabolism</keyword>
<accession>A0ABQ4SP50</accession>
<dbReference type="Pfam" id="PF13419">
    <property type="entry name" value="HAD_2"/>
    <property type="match status" value="1"/>
</dbReference>
<dbReference type="NCBIfam" id="TIGR01549">
    <property type="entry name" value="HAD-SF-IA-v1"/>
    <property type="match status" value="1"/>
</dbReference>
<evidence type="ECO:0000256" key="7">
    <source>
        <dbReference type="ARBA" id="ARBA00022801"/>
    </source>
</evidence>
<comment type="caution">
    <text evidence="11">The sequence shown here is derived from an EMBL/GenBank/DDBJ whole genome shotgun (WGS) entry which is preliminary data.</text>
</comment>
<dbReference type="RefSeq" id="WP_238241030.1">
    <property type="nucleotide sequence ID" value="NZ_BPQQ01000086.1"/>
</dbReference>
<organism evidence="11 12">
    <name type="scientific">Methylobacterium isbiliense</name>
    <dbReference type="NCBI Taxonomy" id="315478"/>
    <lineage>
        <taxon>Bacteria</taxon>
        <taxon>Pseudomonadati</taxon>
        <taxon>Pseudomonadota</taxon>
        <taxon>Alphaproteobacteria</taxon>
        <taxon>Hyphomicrobiales</taxon>
        <taxon>Methylobacteriaceae</taxon>
        <taxon>Methylobacterium</taxon>
    </lineage>
</organism>
<comment type="cofactor">
    <cofactor evidence="2 10">
        <name>Mg(2+)</name>
        <dbReference type="ChEBI" id="CHEBI:18420"/>
    </cofactor>
</comment>
<dbReference type="InterPro" id="IPR041492">
    <property type="entry name" value="HAD_2"/>
</dbReference>
<dbReference type="Gene3D" id="1.10.150.240">
    <property type="entry name" value="Putative phosphatase, domain 2"/>
    <property type="match status" value="1"/>
</dbReference>
<evidence type="ECO:0000256" key="9">
    <source>
        <dbReference type="ARBA" id="ARBA00023277"/>
    </source>
</evidence>
<dbReference type="PRINTS" id="PR00413">
    <property type="entry name" value="HADHALOGNASE"/>
</dbReference>
<dbReference type="InterPro" id="IPR006439">
    <property type="entry name" value="HAD-SF_hydro_IA"/>
</dbReference>
<evidence type="ECO:0000256" key="5">
    <source>
        <dbReference type="ARBA" id="ARBA00013078"/>
    </source>
</evidence>
<feature type="binding site" evidence="10">
    <location>
        <position position="167"/>
    </location>
    <ligand>
        <name>Mg(2+)</name>
        <dbReference type="ChEBI" id="CHEBI:18420"/>
    </ligand>
</feature>
<comment type="similarity">
    <text evidence="4 10">Belongs to the HAD-like hydrolase superfamily. CbbY/CbbZ/Gph/YieH family.</text>
</comment>
<dbReference type="PANTHER" id="PTHR43434">
    <property type="entry name" value="PHOSPHOGLYCOLATE PHOSPHATASE"/>
    <property type="match status" value="1"/>
</dbReference>
<evidence type="ECO:0000256" key="8">
    <source>
        <dbReference type="ARBA" id="ARBA00022842"/>
    </source>
</evidence>
<keyword evidence="7 10" id="KW-0378">Hydrolase</keyword>
<name>A0ABQ4SP50_9HYPH</name>
<keyword evidence="12" id="KW-1185">Reference proteome</keyword>
<dbReference type="SFLD" id="SFLDS00003">
    <property type="entry name" value="Haloacid_Dehalogenase"/>
    <property type="match status" value="1"/>
</dbReference>
<evidence type="ECO:0000313" key="12">
    <source>
        <dbReference type="Proteomes" id="UP001055153"/>
    </source>
</evidence>
<dbReference type="InterPro" id="IPR023198">
    <property type="entry name" value="PGP-like_dom2"/>
</dbReference>
<keyword evidence="6 10" id="KW-0479">Metal-binding</keyword>